<proteinExistence type="predicted"/>
<keyword evidence="1" id="KW-0812">Transmembrane</keyword>
<dbReference type="Pfam" id="PF12853">
    <property type="entry name" value="NADH_u_ox_C"/>
    <property type="match status" value="1"/>
</dbReference>
<keyword evidence="5" id="KW-1185">Reference proteome</keyword>
<dbReference type="InterPro" id="IPR024549">
    <property type="entry name" value="NADH-UbQ_OxRdtase_su21_C_fun"/>
</dbReference>
<evidence type="ECO:0000256" key="1">
    <source>
        <dbReference type="SAM" id="Phobius"/>
    </source>
</evidence>
<feature type="transmembrane region" description="Helical" evidence="1">
    <location>
        <begin position="81"/>
        <end position="100"/>
    </location>
</feature>
<dbReference type="EMBL" id="KV454289">
    <property type="protein sequence ID" value="ODQ76192.1"/>
    <property type="molecule type" value="Genomic_DNA"/>
</dbReference>
<feature type="transmembrane region" description="Helical" evidence="1">
    <location>
        <begin position="35"/>
        <end position="52"/>
    </location>
</feature>
<dbReference type="Proteomes" id="UP000094385">
    <property type="component" value="Unassembled WGS sequence"/>
</dbReference>
<gene>
    <name evidence="4" type="ORF">LIPSTDRAFT_60370</name>
</gene>
<dbReference type="PANTHER" id="PTHR34062:SF1">
    <property type="entry name" value="NADH-UBIQUINONE OXIDOREDUCTASE 21KDA SUBUNIT N-TERMINAL DOMAIN-CONTAINING PROTEIN"/>
    <property type="match status" value="1"/>
</dbReference>
<dbReference type="InterPro" id="IPR053229">
    <property type="entry name" value="NADH-Q_oxidrdct_subunit"/>
</dbReference>
<evidence type="ECO:0000313" key="5">
    <source>
        <dbReference type="Proteomes" id="UP000094385"/>
    </source>
</evidence>
<evidence type="ECO:0000313" key="4">
    <source>
        <dbReference type="EMBL" id="ODQ76192.1"/>
    </source>
</evidence>
<dbReference type="PANTHER" id="PTHR34062">
    <property type="entry name" value="OXIDOREDUCTASE 21 KDA SUBUNIT, PUTATIVE (AFU_ORTHOLOGUE AFUA_4G04750)-RELATED"/>
    <property type="match status" value="1"/>
</dbReference>
<evidence type="ECO:0000259" key="2">
    <source>
        <dbReference type="Pfam" id="PF10785"/>
    </source>
</evidence>
<protein>
    <recommendedName>
        <fullName evidence="6">NADH-ubiquinone oxidoreductase 21kDa subunit N-terminal domain-containing protein</fullName>
    </recommendedName>
</protein>
<dbReference type="AlphaFoldDB" id="A0A1E3QGI1"/>
<name>A0A1E3QGI1_LIPST</name>
<dbReference type="InterPro" id="IPR019721">
    <property type="entry name" value="NADH-UbQ_OxRdtase_su21_N"/>
</dbReference>
<accession>A0A1E3QGI1</accession>
<evidence type="ECO:0008006" key="6">
    <source>
        <dbReference type="Google" id="ProtNLM"/>
    </source>
</evidence>
<dbReference type="STRING" id="675824.A0A1E3QGI1"/>
<dbReference type="Pfam" id="PF10785">
    <property type="entry name" value="NADH-u_ox-rdase"/>
    <property type="match status" value="1"/>
</dbReference>
<dbReference type="OrthoDB" id="196140at2759"/>
<feature type="domain" description="NADH-ubiquinone oxidoreductase 21kDa subunit N-terminal" evidence="2">
    <location>
        <begin position="12"/>
        <end position="112"/>
    </location>
</feature>
<reference evidence="4 5" key="1">
    <citation type="journal article" date="2016" name="Proc. Natl. Acad. Sci. U.S.A.">
        <title>Comparative genomics of biotechnologically important yeasts.</title>
        <authorList>
            <person name="Riley R."/>
            <person name="Haridas S."/>
            <person name="Wolfe K.H."/>
            <person name="Lopes M.R."/>
            <person name="Hittinger C.T."/>
            <person name="Goeker M."/>
            <person name="Salamov A.A."/>
            <person name="Wisecaver J.H."/>
            <person name="Long T.M."/>
            <person name="Calvey C.H."/>
            <person name="Aerts A.L."/>
            <person name="Barry K.W."/>
            <person name="Choi C."/>
            <person name="Clum A."/>
            <person name="Coughlan A.Y."/>
            <person name="Deshpande S."/>
            <person name="Douglass A.P."/>
            <person name="Hanson S.J."/>
            <person name="Klenk H.-P."/>
            <person name="LaButti K.M."/>
            <person name="Lapidus A."/>
            <person name="Lindquist E.A."/>
            <person name="Lipzen A.M."/>
            <person name="Meier-Kolthoff J.P."/>
            <person name="Ohm R.A."/>
            <person name="Otillar R.P."/>
            <person name="Pangilinan J.L."/>
            <person name="Peng Y."/>
            <person name="Rokas A."/>
            <person name="Rosa C.A."/>
            <person name="Scheuner C."/>
            <person name="Sibirny A.A."/>
            <person name="Slot J.C."/>
            <person name="Stielow J.B."/>
            <person name="Sun H."/>
            <person name="Kurtzman C.P."/>
            <person name="Blackwell M."/>
            <person name="Grigoriev I.V."/>
            <person name="Jeffries T.W."/>
        </authorList>
    </citation>
    <scope>NUCLEOTIDE SEQUENCE [LARGE SCALE GENOMIC DNA]</scope>
    <source>
        <strain evidence="4 5">NRRL Y-11557</strain>
    </source>
</reference>
<keyword evidence="1" id="KW-0472">Membrane</keyword>
<sequence>MSEEGLPTIPKGDYPLIDADPHFSRVMRYFRFSDIGIWAAVTASAPLLVGLMDYNKYTQISKGVQGTIKGFLIAARQRRSMFGPAPSLFLGAVGGFLIAYQRSSYRFLGYSENAREQAKDLEELSKRAKAGLPIYGESALTPELQKIAASYSRLAIFKFSVFPLFNFVNHPYHGVDTSKYFK</sequence>
<organism evidence="4 5">
    <name type="scientific">Lipomyces starkeyi NRRL Y-11557</name>
    <dbReference type="NCBI Taxonomy" id="675824"/>
    <lineage>
        <taxon>Eukaryota</taxon>
        <taxon>Fungi</taxon>
        <taxon>Dikarya</taxon>
        <taxon>Ascomycota</taxon>
        <taxon>Saccharomycotina</taxon>
        <taxon>Lipomycetes</taxon>
        <taxon>Lipomycetales</taxon>
        <taxon>Lipomycetaceae</taxon>
        <taxon>Lipomyces</taxon>
    </lineage>
</organism>
<keyword evidence="1" id="KW-1133">Transmembrane helix</keyword>
<feature type="domain" description="NADH-ubiquinone oxidoreductase 21kDa subunit C-terminal fungi" evidence="3">
    <location>
        <begin position="123"/>
        <end position="181"/>
    </location>
</feature>
<evidence type="ECO:0000259" key="3">
    <source>
        <dbReference type="Pfam" id="PF12853"/>
    </source>
</evidence>